<accession>A0A812LYA8</accession>
<reference evidence="1" key="1">
    <citation type="submission" date="2021-02" db="EMBL/GenBank/DDBJ databases">
        <authorList>
            <person name="Dougan E. K."/>
            <person name="Rhodes N."/>
            <person name="Thang M."/>
            <person name="Chan C."/>
        </authorList>
    </citation>
    <scope>NUCLEOTIDE SEQUENCE</scope>
</reference>
<organism evidence="1 2">
    <name type="scientific">Symbiodinium pilosum</name>
    <name type="common">Dinoflagellate</name>
    <dbReference type="NCBI Taxonomy" id="2952"/>
    <lineage>
        <taxon>Eukaryota</taxon>
        <taxon>Sar</taxon>
        <taxon>Alveolata</taxon>
        <taxon>Dinophyceae</taxon>
        <taxon>Suessiales</taxon>
        <taxon>Symbiodiniaceae</taxon>
        <taxon>Symbiodinium</taxon>
    </lineage>
</organism>
<name>A0A812LYA8_SYMPI</name>
<evidence type="ECO:0008006" key="3">
    <source>
        <dbReference type="Google" id="ProtNLM"/>
    </source>
</evidence>
<evidence type="ECO:0000313" key="1">
    <source>
        <dbReference type="EMBL" id="CAE7255201.1"/>
    </source>
</evidence>
<sequence>MWDLRAELRLNDTKRSYNKGISLKEVLQGWLQAARLQQVTREVRKAGRLRKLQKIEQVLRSTNIYRAAKTLAPKAPRRRMQIRDKNGRIQTAHADFEQILQYFQQLYSGPQADSIVLDTPLLFTTDDVQQAVHRLSVSKVMPAASAPAALWRLLERPAATKLTQQFNQDFSGGPIVIPDLWNVSELVLLPKPFKPLKSPADLRPIALLPPEIKVLSTILAERIRPYALQYLADIPQLAYLAGRSLQQAPSTFMDEELDKAYDRLPRVDLEASLNAAGVPTELVKVKSRQNVEYIKVPVSSGLAEANSTYADDFLFNWAIDSLQAADKAYQEVRSVLQTLHSRGLQVSGDKTVILLELRGKHSNKALKKYIVKTHRGRSLAIQQARQITKSYSVITRESNDDFMERYAIPDVVELIAAAFVRFSEKPAADFEQLPELDRCRQWRSILSANFLDIAPGALGARTGPDGVNILPPVKLVPVDLVAEQFLCDECGFALQHKLP</sequence>
<proteinExistence type="predicted"/>
<dbReference type="Proteomes" id="UP000649617">
    <property type="component" value="Unassembled WGS sequence"/>
</dbReference>
<protein>
    <recommendedName>
        <fullName evidence="3">Reverse transcriptase domain-containing protein</fullName>
    </recommendedName>
</protein>
<dbReference type="OrthoDB" id="433179at2759"/>
<evidence type="ECO:0000313" key="2">
    <source>
        <dbReference type="Proteomes" id="UP000649617"/>
    </source>
</evidence>
<dbReference type="AlphaFoldDB" id="A0A812LYA8"/>
<keyword evidence="2" id="KW-1185">Reference proteome</keyword>
<dbReference type="EMBL" id="CAJNIZ010007110">
    <property type="protein sequence ID" value="CAE7255201.1"/>
    <property type="molecule type" value="Genomic_DNA"/>
</dbReference>
<gene>
    <name evidence="1" type="ORF">SPIL2461_LOCUS5109</name>
</gene>
<comment type="caution">
    <text evidence="1">The sequence shown here is derived from an EMBL/GenBank/DDBJ whole genome shotgun (WGS) entry which is preliminary data.</text>
</comment>